<gene>
    <name evidence="2" type="ORF">I7412_01735</name>
</gene>
<dbReference type="Proteomes" id="UP000604475">
    <property type="component" value="Unassembled WGS sequence"/>
</dbReference>
<protein>
    <submittedName>
        <fullName evidence="2">Uncharacterized protein</fullName>
    </submittedName>
</protein>
<keyword evidence="1" id="KW-0812">Transmembrane</keyword>
<keyword evidence="1" id="KW-1133">Transmembrane helix</keyword>
<organism evidence="2 3">
    <name type="scientific">Frankia nepalensis</name>
    <dbReference type="NCBI Taxonomy" id="1836974"/>
    <lineage>
        <taxon>Bacteria</taxon>
        <taxon>Bacillati</taxon>
        <taxon>Actinomycetota</taxon>
        <taxon>Actinomycetes</taxon>
        <taxon>Frankiales</taxon>
        <taxon>Frankiaceae</taxon>
        <taxon>Frankia</taxon>
    </lineage>
</organism>
<accession>A0A937UJL5</accession>
<evidence type="ECO:0000256" key="1">
    <source>
        <dbReference type="SAM" id="Phobius"/>
    </source>
</evidence>
<name>A0A937UJL5_9ACTN</name>
<keyword evidence="3" id="KW-1185">Reference proteome</keyword>
<keyword evidence="1" id="KW-0472">Membrane</keyword>
<evidence type="ECO:0000313" key="3">
    <source>
        <dbReference type="Proteomes" id="UP000604475"/>
    </source>
</evidence>
<feature type="transmembrane region" description="Helical" evidence="1">
    <location>
        <begin position="39"/>
        <end position="64"/>
    </location>
</feature>
<proteinExistence type="predicted"/>
<dbReference type="RefSeq" id="WP_203006815.1">
    <property type="nucleotide sequence ID" value="NZ_JADWYU010000149.1"/>
</dbReference>
<sequence length="85" mass="8599">MARMTAALVAGYFAWWERRRLAAATGRGSGTRGGDRGDVPGWVMVTVMTAALVVAIATIATPALQNMFTTAINKVSGAGGGGDGG</sequence>
<evidence type="ECO:0000313" key="2">
    <source>
        <dbReference type="EMBL" id="MBL7625919.1"/>
    </source>
</evidence>
<comment type="caution">
    <text evidence="2">The sequence shown here is derived from an EMBL/GenBank/DDBJ whole genome shotgun (WGS) entry which is preliminary data.</text>
</comment>
<reference evidence="2" key="1">
    <citation type="submission" date="2020-12" db="EMBL/GenBank/DDBJ databases">
        <title>Genomic characterization of non-nitrogen-fixing Frankia strains.</title>
        <authorList>
            <person name="Carlos-Shanley C."/>
            <person name="Guerra T."/>
            <person name="Hahn D."/>
        </authorList>
    </citation>
    <scope>NUCLEOTIDE SEQUENCE</scope>
    <source>
        <strain evidence="2">CN6</strain>
    </source>
</reference>
<dbReference type="EMBL" id="JAEACQ010000122">
    <property type="protein sequence ID" value="MBL7625919.1"/>
    <property type="molecule type" value="Genomic_DNA"/>
</dbReference>
<dbReference type="AlphaFoldDB" id="A0A937UJL5"/>